<organism evidence="2 3">
    <name type="scientific">Clonostachys solani</name>
    <dbReference type="NCBI Taxonomy" id="160281"/>
    <lineage>
        <taxon>Eukaryota</taxon>
        <taxon>Fungi</taxon>
        <taxon>Dikarya</taxon>
        <taxon>Ascomycota</taxon>
        <taxon>Pezizomycotina</taxon>
        <taxon>Sordariomycetes</taxon>
        <taxon>Hypocreomycetidae</taxon>
        <taxon>Hypocreales</taxon>
        <taxon>Bionectriaceae</taxon>
        <taxon>Clonostachys</taxon>
    </lineage>
</organism>
<dbReference type="OrthoDB" id="515692at2759"/>
<protein>
    <recommendedName>
        <fullName evidence="1">DUF7730 domain-containing protein</fullName>
    </recommendedName>
</protein>
<dbReference type="AlphaFoldDB" id="A0A9P0EB63"/>
<dbReference type="PANTHER" id="PTHR38790">
    <property type="entry name" value="2EXR DOMAIN-CONTAINING PROTEIN-RELATED"/>
    <property type="match status" value="1"/>
</dbReference>
<reference evidence="3" key="1">
    <citation type="submission" date="2019-06" db="EMBL/GenBank/DDBJ databases">
        <authorList>
            <person name="Broberg M."/>
        </authorList>
    </citation>
    <scope>NUCLEOTIDE SEQUENCE [LARGE SCALE GENOMIC DNA]</scope>
</reference>
<evidence type="ECO:0000313" key="3">
    <source>
        <dbReference type="Proteomes" id="UP000775872"/>
    </source>
</evidence>
<dbReference type="EMBL" id="CABFOC020000035">
    <property type="protein sequence ID" value="CAH0048171.1"/>
    <property type="molecule type" value="Genomic_DNA"/>
</dbReference>
<evidence type="ECO:0000259" key="1">
    <source>
        <dbReference type="Pfam" id="PF24864"/>
    </source>
</evidence>
<name>A0A9P0EB63_9HYPO</name>
<accession>A0A9P0EB63</accession>
<dbReference type="PANTHER" id="PTHR38790:SF4">
    <property type="entry name" value="2EXR DOMAIN-CONTAINING PROTEIN"/>
    <property type="match status" value="1"/>
</dbReference>
<dbReference type="Pfam" id="PF24864">
    <property type="entry name" value="DUF7730"/>
    <property type="match status" value="1"/>
</dbReference>
<feature type="domain" description="DUF7730" evidence="1">
    <location>
        <begin position="188"/>
        <end position="262"/>
    </location>
</feature>
<sequence>MLSQIASNTLAVLSLVPGGTQLVSSFHARREDSRRNEELERCPIIQGPVRQSDVRVSIPGVELTEGCSNQQIKSRLFALPAEIRNQIMVEAFGQRTLHMSLELQHPFALTTHKSSQRRHTHAGIRYLRPALNSHLRTDLPKKWTWFGCVCHQFAEPDEGELPGRLRCLGVTAESDPGTDYCMEGLGYCNTWPVASPTKCQVGIMGWLLACRQSYQEAMHILYGTNTIRIASPALHQNLQKIFSKATLSLLTSLDLVWDPEQLSLASGFVGENEANVSHQTRPPVFPSMIRLHISFRGGNDIQRDEALGVDWRYRNKEQLSQALNNKVFPTVDSLVQRLVPSTSDVTFQCPNWTWYKLMDSFLVENQGLKATKLQRGDLGGLKCWRQTTAELLAPSIYSCEIRHCSGTEEAENSSVSGIWVHIGSKDIQLGNNTTYDHARCKLYGLREFEFCSF</sequence>
<comment type="caution">
    <text evidence="2">The sequence shown here is derived from an EMBL/GenBank/DDBJ whole genome shotgun (WGS) entry which is preliminary data.</text>
</comment>
<dbReference type="Proteomes" id="UP000775872">
    <property type="component" value="Unassembled WGS sequence"/>
</dbReference>
<gene>
    <name evidence="2" type="ORF">CSOL1703_00000114</name>
</gene>
<keyword evidence="3" id="KW-1185">Reference proteome</keyword>
<reference evidence="2 3" key="2">
    <citation type="submission" date="2021-10" db="EMBL/GenBank/DDBJ databases">
        <authorList>
            <person name="Piombo E."/>
        </authorList>
    </citation>
    <scope>NUCLEOTIDE SEQUENCE [LARGE SCALE GENOMIC DNA]</scope>
</reference>
<dbReference type="InterPro" id="IPR056632">
    <property type="entry name" value="DUF7730"/>
</dbReference>
<evidence type="ECO:0000313" key="2">
    <source>
        <dbReference type="EMBL" id="CAH0048171.1"/>
    </source>
</evidence>
<proteinExistence type="predicted"/>